<feature type="transmembrane region" description="Helical" evidence="1">
    <location>
        <begin position="164"/>
        <end position="184"/>
    </location>
</feature>
<feature type="transmembrane region" description="Helical" evidence="1">
    <location>
        <begin position="190"/>
        <end position="208"/>
    </location>
</feature>
<keyword evidence="1" id="KW-0472">Membrane</keyword>
<proteinExistence type="predicted"/>
<comment type="caution">
    <text evidence="2">The sequence shown here is derived from an EMBL/GenBank/DDBJ whole genome shotgun (WGS) entry which is preliminary data.</text>
</comment>
<accession>A0ABV7Y6Z7</accession>
<organism evidence="2 3">
    <name type="scientific">Tenggerimyces flavus</name>
    <dbReference type="NCBI Taxonomy" id="1708749"/>
    <lineage>
        <taxon>Bacteria</taxon>
        <taxon>Bacillati</taxon>
        <taxon>Actinomycetota</taxon>
        <taxon>Actinomycetes</taxon>
        <taxon>Propionibacteriales</taxon>
        <taxon>Nocardioidaceae</taxon>
        <taxon>Tenggerimyces</taxon>
    </lineage>
</organism>
<sequence>MRTELFAVGGLLGAGGFCVVLASLFPQLYRVWWRRGEDALPLVARRTGIWRFANWLFAVGAGLTLPGIAGLARVIDRQEPEGFLPTPSLIMFAVGSVLWLANLAFRLSVTSTEAEAYRHGGQIGDWYEPLSNWVSGLWHAGAILCSLGLVGFGVSLVMTDLMPFWVGWMSVGAGALIVGLFILTDGVPPILLYVPTAIFGGVILMRLLSTPA</sequence>
<dbReference type="RefSeq" id="WP_205122454.1">
    <property type="nucleotide sequence ID" value="NZ_JAFBCM010000001.1"/>
</dbReference>
<reference evidence="3" key="1">
    <citation type="journal article" date="2019" name="Int. J. Syst. Evol. Microbiol.">
        <title>The Global Catalogue of Microorganisms (GCM) 10K type strain sequencing project: providing services to taxonomists for standard genome sequencing and annotation.</title>
        <authorList>
            <consortium name="The Broad Institute Genomics Platform"/>
            <consortium name="The Broad Institute Genome Sequencing Center for Infectious Disease"/>
            <person name="Wu L."/>
            <person name="Ma J."/>
        </authorList>
    </citation>
    <scope>NUCLEOTIDE SEQUENCE [LARGE SCALE GENOMIC DNA]</scope>
    <source>
        <strain evidence="3">CGMCC 4.7241</strain>
    </source>
</reference>
<feature type="transmembrane region" description="Helical" evidence="1">
    <location>
        <begin position="49"/>
        <end position="71"/>
    </location>
</feature>
<gene>
    <name evidence="2" type="ORF">ACFOUW_06615</name>
</gene>
<dbReference type="Proteomes" id="UP001595699">
    <property type="component" value="Unassembled WGS sequence"/>
</dbReference>
<protein>
    <recommendedName>
        <fullName evidence="4">DUF4386 family protein</fullName>
    </recommendedName>
</protein>
<feature type="transmembrane region" description="Helical" evidence="1">
    <location>
        <begin position="5"/>
        <end position="29"/>
    </location>
</feature>
<keyword evidence="1" id="KW-0812">Transmembrane</keyword>
<feature type="transmembrane region" description="Helical" evidence="1">
    <location>
        <begin position="136"/>
        <end position="157"/>
    </location>
</feature>
<feature type="transmembrane region" description="Helical" evidence="1">
    <location>
        <begin position="83"/>
        <end position="101"/>
    </location>
</feature>
<keyword evidence="3" id="KW-1185">Reference proteome</keyword>
<dbReference type="EMBL" id="JBHRZH010000005">
    <property type="protein sequence ID" value="MFC3760503.1"/>
    <property type="molecule type" value="Genomic_DNA"/>
</dbReference>
<evidence type="ECO:0000313" key="3">
    <source>
        <dbReference type="Proteomes" id="UP001595699"/>
    </source>
</evidence>
<evidence type="ECO:0008006" key="4">
    <source>
        <dbReference type="Google" id="ProtNLM"/>
    </source>
</evidence>
<keyword evidence="1" id="KW-1133">Transmembrane helix</keyword>
<evidence type="ECO:0000313" key="2">
    <source>
        <dbReference type="EMBL" id="MFC3760503.1"/>
    </source>
</evidence>
<name>A0ABV7Y6Z7_9ACTN</name>
<evidence type="ECO:0000256" key="1">
    <source>
        <dbReference type="SAM" id="Phobius"/>
    </source>
</evidence>